<dbReference type="Pfam" id="PF00171">
    <property type="entry name" value="Aldedh"/>
    <property type="match status" value="1"/>
</dbReference>
<dbReference type="PROSITE" id="PS00070">
    <property type="entry name" value="ALDEHYDE_DEHYDR_CYS"/>
    <property type="match status" value="1"/>
</dbReference>
<evidence type="ECO:0000313" key="9">
    <source>
        <dbReference type="Proteomes" id="UP000094224"/>
    </source>
</evidence>
<keyword evidence="2 6" id="KW-0560">Oxidoreductase</keyword>
<dbReference type="InterPro" id="IPR029510">
    <property type="entry name" value="Ald_DH_CS_GLU"/>
</dbReference>
<name>A0A1E3SQT9_9MYCO</name>
<evidence type="ECO:0000256" key="1">
    <source>
        <dbReference type="ARBA" id="ARBA00009986"/>
    </source>
</evidence>
<reference evidence="9" key="1">
    <citation type="submission" date="2016-09" db="EMBL/GenBank/DDBJ databases">
        <authorList>
            <person name="Greninger A.L."/>
            <person name="Jerome K.R."/>
            <person name="Mcnair B."/>
            <person name="Wallis C."/>
            <person name="Fang F."/>
        </authorList>
    </citation>
    <scope>NUCLEOTIDE SEQUENCE [LARGE SCALE GENOMIC DNA]</scope>
    <source>
        <strain evidence="9">BC1_M4</strain>
    </source>
</reference>
<gene>
    <name evidence="8" type="ORF">BHQ21_19805</name>
</gene>
<dbReference type="RefSeq" id="WP_069401992.1">
    <property type="nucleotide sequence ID" value="NZ_JACKTB010000106.1"/>
</dbReference>
<dbReference type="FunFam" id="3.40.309.10:FF:000012">
    <property type="entry name" value="Betaine aldehyde dehydrogenase"/>
    <property type="match status" value="1"/>
</dbReference>
<evidence type="ECO:0000256" key="3">
    <source>
        <dbReference type="ARBA" id="ARBA00024226"/>
    </source>
</evidence>
<dbReference type="InterPro" id="IPR016161">
    <property type="entry name" value="Ald_DH/histidinol_DH"/>
</dbReference>
<dbReference type="FunFam" id="3.40.605.10:FF:000007">
    <property type="entry name" value="NAD/NADP-dependent betaine aldehyde dehydrogenase"/>
    <property type="match status" value="1"/>
</dbReference>
<dbReference type="GO" id="GO:0004029">
    <property type="term" value="F:aldehyde dehydrogenase (NAD+) activity"/>
    <property type="evidence" value="ECO:0007669"/>
    <property type="project" value="UniProtKB-EC"/>
</dbReference>
<evidence type="ECO:0000259" key="7">
    <source>
        <dbReference type="Pfam" id="PF00171"/>
    </source>
</evidence>
<dbReference type="InterPro" id="IPR016162">
    <property type="entry name" value="Ald_DH_N"/>
</dbReference>
<evidence type="ECO:0000313" key="8">
    <source>
        <dbReference type="EMBL" id="ODR03868.1"/>
    </source>
</evidence>
<keyword evidence="9" id="KW-1185">Reference proteome</keyword>
<dbReference type="Gene3D" id="3.40.605.10">
    <property type="entry name" value="Aldehyde Dehydrogenase, Chain A, domain 1"/>
    <property type="match status" value="1"/>
</dbReference>
<dbReference type="InterPro" id="IPR016160">
    <property type="entry name" value="Ald_DH_CS_CYS"/>
</dbReference>
<dbReference type="PANTHER" id="PTHR42804">
    <property type="entry name" value="ALDEHYDE DEHYDROGENASE"/>
    <property type="match status" value="1"/>
</dbReference>
<dbReference type="OrthoDB" id="6882680at2"/>
<dbReference type="InterPro" id="IPR016163">
    <property type="entry name" value="Ald_DH_C"/>
</dbReference>
<sequence>MNIYKELFVGGRWEAPATDATIEVTSPYTLEPVGRVPEAAAADVDAAIDAARKSFEAGSWRCKTPDERIAVMRRLHELYVGRSEELAELQTTQIGVPISFSKMVNGPAPCAVLGAFLDIAEAVQWEEHRRGVTGADILVRREPVGVVAAIVPWNAPQFTLMGKLAPALLTGCSVVIKPSPETPLDANLLADLTRQAGIPDGVVSVLPAGREVGKYLVSHPGVDKVTFTGSTEAGRHIAAACGRQLKRFSLELGGKSAAIILDDADLDATMAGLQFASLANNGQACIAQTRILAPRSRYDDVVQALGAMMSGLVVGDPFDPATQIGPLISRRQQDRVNGYIHSGEREGARLVVGGPGGVEGQDKGWFVNPTLFADVDNGMRIAREEIFGPVLVVIPYTDDDDAVAIANDSDYGLAGSVWTTDNDRGLGIARRVRTGTFAVNQYVMDFKAPFGGFKASGIGRELGVEGLHAYVEYKSIAPAPA</sequence>
<organism evidence="8 9">
    <name type="scientific">Mycobacterium sherrisii</name>
    <dbReference type="NCBI Taxonomy" id="243061"/>
    <lineage>
        <taxon>Bacteria</taxon>
        <taxon>Bacillati</taxon>
        <taxon>Actinomycetota</taxon>
        <taxon>Actinomycetes</taxon>
        <taxon>Mycobacteriales</taxon>
        <taxon>Mycobacteriaceae</taxon>
        <taxon>Mycobacterium</taxon>
        <taxon>Mycobacterium simiae complex</taxon>
    </lineage>
</organism>
<protein>
    <recommendedName>
        <fullName evidence="3">aldehyde dehydrogenase (NAD(+))</fullName>
        <ecNumber evidence="3">1.2.1.3</ecNumber>
    </recommendedName>
</protein>
<dbReference type="EC" id="1.2.1.3" evidence="3"/>
<evidence type="ECO:0000256" key="5">
    <source>
        <dbReference type="PROSITE-ProRule" id="PRU10007"/>
    </source>
</evidence>
<proteinExistence type="inferred from homology"/>
<dbReference type="CDD" id="cd07139">
    <property type="entry name" value="ALDH_AldA-Rv0768"/>
    <property type="match status" value="1"/>
</dbReference>
<evidence type="ECO:0000256" key="2">
    <source>
        <dbReference type="ARBA" id="ARBA00023002"/>
    </source>
</evidence>
<evidence type="ECO:0000256" key="6">
    <source>
        <dbReference type="RuleBase" id="RU003345"/>
    </source>
</evidence>
<evidence type="ECO:0000256" key="4">
    <source>
        <dbReference type="ARBA" id="ARBA00049194"/>
    </source>
</evidence>
<dbReference type="Gene3D" id="3.40.309.10">
    <property type="entry name" value="Aldehyde Dehydrogenase, Chain A, domain 2"/>
    <property type="match status" value="1"/>
</dbReference>
<comment type="similarity">
    <text evidence="1 6">Belongs to the aldehyde dehydrogenase family.</text>
</comment>
<dbReference type="SUPFAM" id="SSF53720">
    <property type="entry name" value="ALDH-like"/>
    <property type="match status" value="1"/>
</dbReference>
<dbReference type="EMBL" id="MIHC01000039">
    <property type="protein sequence ID" value="ODR03868.1"/>
    <property type="molecule type" value="Genomic_DNA"/>
</dbReference>
<dbReference type="AlphaFoldDB" id="A0A1E3SQT9"/>
<dbReference type="STRING" id="243061.AWC25_16640"/>
<feature type="domain" description="Aldehyde dehydrogenase" evidence="7">
    <location>
        <begin position="15"/>
        <end position="476"/>
    </location>
</feature>
<feature type="active site" evidence="5">
    <location>
        <position position="251"/>
    </location>
</feature>
<dbReference type="PROSITE" id="PS00687">
    <property type="entry name" value="ALDEHYDE_DEHYDR_GLU"/>
    <property type="match status" value="1"/>
</dbReference>
<dbReference type="InterPro" id="IPR015590">
    <property type="entry name" value="Aldehyde_DH_dom"/>
</dbReference>
<accession>A0A1E3SQT9</accession>
<dbReference type="Proteomes" id="UP000094224">
    <property type="component" value="Unassembled WGS sequence"/>
</dbReference>
<comment type="catalytic activity">
    <reaction evidence="4">
        <text>an aldehyde + NAD(+) + H2O = a carboxylate + NADH + 2 H(+)</text>
        <dbReference type="Rhea" id="RHEA:16185"/>
        <dbReference type="ChEBI" id="CHEBI:15377"/>
        <dbReference type="ChEBI" id="CHEBI:15378"/>
        <dbReference type="ChEBI" id="CHEBI:17478"/>
        <dbReference type="ChEBI" id="CHEBI:29067"/>
        <dbReference type="ChEBI" id="CHEBI:57540"/>
        <dbReference type="ChEBI" id="CHEBI:57945"/>
        <dbReference type="EC" id="1.2.1.3"/>
    </reaction>
</comment>
<dbReference type="PANTHER" id="PTHR42804:SF1">
    <property type="entry name" value="ALDEHYDE DEHYDROGENASE-RELATED"/>
    <property type="match status" value="1"/>
</dbReference>
<comment type="caution">
    <text evidence="8">The sequence shown here is derived from an EMBL/GenBank/DDBJ whole genome shotgun (WGS) entry which is preliminary data.</text>
</comment>